<organism evidence="1">
    <name type="scientific">marine metagenome</name>
    <dbReference type="NCBI Taxonomy" id="408172"/>
    <lineage>
        <taxon>unclassified sequences</taxon>
        <taxon>metagenomes</taxon>
        <taxon>ecological metagenomes</taxon>
    </lineage>
</organism>
<proteinExistence type="predicted"/>
<accession>A0A383BN65</accession>
<reference evidence="1" key="1">
    <citation type="submission" date="2018-05" db="EMBL/GenBank/DDBJ databases">
        <authorList>
            <person name="Lanie J.A."/>
            <person name="Ng W.-L."/>
            <person name="Kazmierczak K.M."/>
            <person name="Andrzejewski T.M."/>
            <person name="Davidsen T.M."/>
            <person name="Wayne K.J."/>
            <person name="Tettelin H."/>
            <person name="Glass J.I."/>
            <person name="Rusch D."/>
            <person name="Podicherti R."/>
            <person name="Tsui H.-C.T."/>
            <person name="Winkler M.E."/>
        </authorList>
    </citation>
    <scope>NUCLEOTIDE SEQUENCE</scope>
</reference>
<dbReference type="AlphaFoldDB" id="A0A383BN65"/>
<sequence length="106" mass="12545">MAELKYQMKERQRATRYQIIREESSAIEIAVLYWEIDEELENGHAVVRENRRAADEEHILAGKVAIEWDFDGQKMDSYQPEIFRFGGVLMVKYTYIEWKGKEGLAE</sequence>
<gene>
    <name evidence="1" type="ORF">METZ01_LOCUS474196</name>
</gene>
<dbReference type="EMBL" id="UINC01201831">
    <property type="protein sequence ID" value="SVE21342.1"/>
    <property type="molecule type" value="Genomic_DNA"/>
</dbReference>
<protein>
    <submittedName>
        <fullName evidence="1">Uncharacterized protein</fullName>
    </submittedName>
</protein>
<name>A0A383BN65_9ZZZZ</name>
<evidence type="ECO:0000313" key="1">
    <source>
        <dbReference type="EMBL" id="SVE21342.1"/>
    </source>
</evidence>